<evidence type="ECO:0000313" key="1">
    <source>
        <dbReference type="EMBL" id="RDK85233.1"/>
    </source>
</evidence>
<organism evidence="1 2">
    <name type="scientific">Marinirhabdus gelatinilytica</name>
    <dbReference type="NCBI Taxonomy" id="1703343"/>
    <lineage>
        <taxon>Bacteria</taxon>
        <taxon>Pseudomonadati</taxon>
        <taxon>Bacteroidota</taxon>
        <taxon>Flavobacteriia</taxon>
        <taxon>Flavobacteriales</taxon>
        <taxon>Flavobacteriaceae</taxon>
    </lineage>
</organism>
<keyword evidence="1" id="KW-0378">Hydrolase</keyword>
<proteinExistence type="predicted"/>
<dbReference type="GO" id="GO:0008233">
    <property type="term" value="F:peptidase activity"/>
    <property type="evidence" value="ECO:0007669"/>
    <property type="project" value="UniProtKB-KW"/>
</dbReference>
<keyword evidence="1" id="KW-0645">Protease</keyword>
<name>A0A370QA44_9FLAO</name>
<dbReference type="EMBL" id="QRAO01000003">
    <property type="protein sequence ID" value="RDK85233.1"/>
    <property type="molecule type" value="Genomic_DNA"/>
</dbReference>
<keyword evidence="2" id="KW-1185">Reference proteome</keyword>
<comment type="caution">
    <text evidence="1">The sequence shown here is derived from an EMBL/GenBank/DDBJ whole genome shotgun (WGS) entry which is preliminary data.</text>
</comment>
<dbReference type="OrthoDB" id="5148996at2"/>
<evidence type="ECO:0000313" key="2">
    <source>
        <dbReference type="Proteomes" id="UP000255317"/>
    </source>
</evidence>
<sequence>MRYYFAPLLILFFLLNSKKENFDKINISVDTEETLGVRCGNFNSRGVQRCVAGIDSSILNVVANKTQLKSQWCWAASIEAVFNYYGYNITQEDIVYQAWGTLRNNSGSRQDILRALNRTYVDRNGRSFRASATEYYSNPITAAQDLANDRPLIIGTLGHAMVLTAVEYDRDAYGNGQVVNATVRDPWPTHPRRRRNLSSKEWHSTNLLIRINID</sequence>
<dbReference type="Proteomes" id="UP000255317">
    <property type="component" value="Unassembled WGS sequence"/>
</dbReference>
<dbReference type="AlphaFoldDB" id="A0A370QA44"/>
<protein>
    <submittedName>
        <fullName evidence="1">Papain like cysteine protease AvrRpt2</fullName>
    </submittedName>
</protein>
<gene>
    <name evidence="1" type="ORF">C8D94_10351</name>
</gene>
<dbReference type="Pfam" id="PF12385">
    <property type="entry name" value="Peptidase_C70"/>
    <property type="match status" value="1"/>
</dbReference>
<accession>A0A370QA44</accession>
<reference evidence="1 2" key="1">
    <citation type="submission" date="2018-07" db="EMBL/GenBank/DDBJ databases">
        <title>Genomic Encyclopedia of Type Strains, Phase IV (KMG-IV): sequencing the most valuable type-strain genomes for metagenomic binning, comparative biology and taxonomic classification.</title>
        <authorList>
            <person name="Goeker M."/>
        </authorList>
    </citation>
    <scope>NUCLEOTIDE SEQUENCE [LARGE SCALE GENOMIC DNA]</scope>
    <source>
        <strain evidence="1 2">DSM 101478</strain>
    </source>
</reference>
<dbReference type="RefSeq" id="WP_115123669.1">
    <property type="nucleotide sequence ID" value="NZ_QRAO01000003.1"/>
</dbReference>
<dbReference type="InterPro" id="IPR022118">
    <property type="entry name" value="Peptidase_C70_AvrRpt2"/>
</dbReference>
<dbReference type="GO" id="GO:0006508">
    <property type="term" value="P:proteolysis"/>
    <property type="evidence" value="ECO:0007669"/>
    <property type="project" value="UniProtKB-KW"/>
</dbReference>
<dbReference type="Gene3D" id="3.90.70.10">
    <property type="entry name" value="Cysteine proteinases"/>
    <property type="match status" value="1"/>
</dbReference>